<feature type="region of interest" description="Disordered" evidence="1">
    <location>
        <begin position="110"/>
        <end position="147"/>
    </location>
</feature>
<evidence type="ECO:0000256" key="1">
    <source>
        <dbReference type="SAM" id="MobiDB-lite"/>
    </source>
</evidence>
<dbReference type="OrthoDB" id="5184166at2"/>
<dbReference type="EMBL" id="CP015163">
    <property type="protein sequence ID" value="AXB48982.1"/>
    <property type="molecule type" value="Genomic_DNA"/>
</dbReference>
<evidence type="ECO:0000313" key="2">
    <source>
        <dbReference type="EMBL" id="AXB48982.1"/>
    </source>
</evidence>
<name>A0A344LLQ8_9PSEU</name>
<evidence type="ECO:0000313" key="3">
    <source>
        <dbReference type="Proteomes" id="UP000250434"/>
    </source>
</evidence>
<protein>
    <submittedName>
        <fullName evidence="2">Uncharacterized protein</fullName>
    </submittedName>
</protein>
<keyword evidence="3" id="KW-1185">Reference proteome</keyword>
<feature type="compositionally biased region" description="Polar residues" evidence="1">
    <location>
        <begin position="130"/>
        <end position="147"/>
    </location>
</feature>
<feature type="region of interest" description="Disordered" evidence="1">
    <location>
        <begin position="1"/>
        <end position="35"/>
    </location>
</feature>
<proteinExistence type="predicted"/>
<dbReference type="RefSeq" id="WP_113698040.1">
    <property type="nucleotide sequence ID" value="NZ_CP015163.1"/>
</dbReference>
<dbReference type="AlphaFoldDB" id="A0A344LLQ8"/>
<sequence>MPLPSLGRLSTKTNLKAVNPGRHRNSPAREAEATVDDHELTSYLAALAPDADDPESTGTGRRFGEAQVFQIRMNTIASEQLKDLAAERQTSPQALAMEWVLERLSWEAQASSVQDQTQTRHNRVSDAHTDQFTFDQNWEQPISGQLR</sequence>
<dbReference type="KEGG" id="aab:A4R43_32515"/>
<accession>A0A344LLQ8</accession>
<gene>
    <name evidence="2" type="ORF">A4R43_32515</name>
</gene>
<reference evidence="2 3" key="1">
    <citation type="submission" date="2016-04" db="EMBL/GenBank/DDBJ databases">
        <title>Complete genome sequence and analysis of deep-sea sediment isolate, Amycolatopsis sp. WP1.</title>
        <authorList>
            <person name="Wang H."/>
            <person name="Chen S."/>
            <person name="Wu Q."/>
        </authorList>
    </citation>
    <scope>NUCLEOTIDE SEQUENCE [LARGE SCALE GENOMIC DNA]</scope>
    <source>
        <strain evidence="2 3">WP1</strain>
    </source>
</reference>
<organism evidence="2 3">
    <name type="scientific">Amycolatopsis albispora</name>
    <dbReference type="NCBI Taxonomy" id="1804986"/>
    <lineage>
        <taxon>Bacteria</taxon>
        <taxon>Bacillati</taxon>
        <taxon>Actinomycetota</taxon>
        <taxon>Actinomycetes</taxon>
        <taxon>Pseudonocardiales</taxon>
        <taxon>Pseudonocardiaceae</taxon>
        <taxon>Amycolatopsis</taxon>
    </lineage>
</organism>
<feature type="compositionally biased region" description="Polar residues" evidence="1">
    <location>
        <begin position="110"/>
        <end position="119"/>
    </location>
</feature>
<dbReference type="Proteomes" id="UP000250434">
    <property type="component" value="Chromosome"/>
</dbReference>